<organism evidence="1 2">
    <name type="scientific">Macrostomum lignano</name>
    <dbReference type="NCBI Taxonomy" id="282301"/>
    <lineage>
        <taxon>Eukaryota</taxon>
        <taxon>Metazoa</taxon>
        <taxon>Spiralia</taxon>
        <taxon>Lophotrochozoa</taxon>
        <taxon>Platyhelminthes</taxon>
        <taxon>Rhabditophora</taxon>
        <taxon>Macrostomorpha</taxon>
        <taxon>Macrostomida</taxon>
        <taxon>Macrostomidae</taxon>
        <taxon>Macrostomum</taxon>
    </lineage>
</organism>
<name>A0A1I8H367_9PLAT</name>
<dbReference type="Proteomes" id="UP000095280">
    <property type="component" value="Unplaced"/>
</dbReference>
<sequence length="85" mass="9483">RYRRAGSDLLIKTVVVSTGQVANNLQAAVPSVTGEKPAGKRREQGDFVCTYWPNGKECWWPAMVCLSPKGEKPSRGGSMHVRFFW</sequence>
<proteinExistence type="predicted"/>
<reference evidence="2" key="1">
    <citation type="submission" date="2016-11" db="UniProtKB">
        <authorList>
            <consortium name="WormBaseParasite"/>
        </authorList>
    </citation>
    <scope>IDENTIFICATION</scope>
</reference>
<accession>A0A1I8H367</accession>
<evidence type="ECO:0000313" key="1">
    <source>
        <dbReference type="Proteomes" id="UP000095280"/>
    </source>
</evidence>
<dbReference type="AlphaFoldDB" id="A0A1I8H367"/>
<evidence type="ECO:0000313" key="2">
    <source>
        <dbReference type="WBParaSite" id="maker-uti_cns_0004302-snap-gene-0.3-mRNA-1"/>
    </source>
</evidence>
<dbReference type="WBParaSite" id="maker-uti_cns_0004302-snap-gene-0.3-mRNA-1">
    <property type="protein sequence ID" value="maker-uti_cns_0004302-snap-gene-0.3-mRNA-1"/>
    <property type="gene ID" value="maker-uti_cns_0004302-snap-gene-0.3"/>
</dbReference>
<protein>
    <submittedName>
        <fullName evidence="2">PWWP domain-containing protein</fullName>
    </submittedName>
</protein>
<keyword evidence="1" id="KW-1185">Reference proteome</keyword>